<dbReference type="PANTHER" id="PTHR48413">
    <property type="match status" value="1"/>
</dbReference>
<comment type="caution">
    <text evidence="3">The sequence shown here is derived from an EMBL/GenBank/DDBJ whole genome shotgun (WGS) entry which is preliminary data.</text>
</comment>
<dbReference type="GO" id="GO:0043817">
    <property type="term" value="F:phosphosulfolactate synthase activity"/>
    <property type="evidence" value="ECO:0007669"/>
    <property type="project" value="UniProtKB-UniRule"/>
</dbReference>
<keyword evidence="3" id="KW-0456">Lyase</keyword>
<dbReference type="Pfam" id="PF02679">
    <property type="entry name" value="ComA"/>
    <property type="match status" value="1"/>
</dbReference>
<evidence type="ECO:0000313" key="4">
    <source>
        <dbReference type="Proteomes" id="UP000245577"/>
    </source>
</evidence>
<dbReference type="InterPro" id="IPR022370">
    <property type="entry name" value="Arch_ComA"/>
</dbReference>
<dbReference type="EC" id="4.4.1.19" evidence="2"/>
<dbReference type="GO" id="GO:0019295">
    <property type="term" value="P:coenzyme M biosynthetic process"/>
    <property type="evidence" value="ECO:0007669"/>
    <property type="project" value="InterPro"/>
</dbReference>
<evidence type="ECO:0000256" key="2">
    <source>
        <dbReference type="NCBIfam" id="TIGR03849"/>
    </source>
</evidence>
<reference evidence="3 4" key="1">
    <citation type="submission" date="2017-03" db="EMBL/GenBank/DDBJ databases">
        <title>Genome sequence of Methanobrevibacter wosei.</title>
        <authorList>
            <person name="Poehlein A."/>
            <person name="Seedorf H."/>
            <person name="Daniel R."/>
        </authorList>
    </citation>
    <scope>NUCLEOTIDE SEQUENCE [LARGE SCALE GENOMIC DNA]</scope>
    <source>
        <strain evidence="3 4">DSM 11979</strain>
    </source>
</reference>
<proteinExistence type="inferred from homology"/>
<dbReference type="Proteomes" id="UP000245577">
    <property type="component" value="Unassembled WGS sequence"/>
</dbReference>
<dbReference type="InterPro" id="IPR013785">
    <property type="entry name" value="Aldolase_TIM"/>
</dbReference>
<comment type="similarity">
    <text evidence="1">Belongs to the phosphosulfolactate synthase family.</text>
</comment>
<evidence type="ECO:0000313" key="3">
    <source>
        <dbReference type="EMBL" id="PWB86293.1"/>
    </source>
</evidence>
<gene>
    <name evidence="3" type="primary">yitD</name>
    <name evidence="3" type="ORF">MBBWO_11480</name>
</gene>
<protein>
    <recommendedName>
        <fullName evidence="2">Phosphosulfolactate synthase</fullName>
        <ecNumber evidence="2">4.4.1.19</ecNumber>
    </recommendedName>
</protein>
<dbReference type="PANTHER" id="PTHR48413:SF1">
    <property type="entry name" value="PROTEIN HEAT-STRESS-ASSOCIATED 32"/>
    <property type="match status" value="1"/>
</dbReference>
<dbReference type="InterPro" id="IPR003830">
    <property type="entry name" value="ComA_synth"/>
</dbReference>
<dbReference type="InterPro" id="IPR036112">
    <property type="entry name" value="ComA_synth_sf"/>
</dbReference>
<keyword evidence="4" id="KW-1185">Reference proteome</keyword>
<sequence length="235" mass="26562">MVLDKGLGLETAESLMKISGEYVDYLKFGWGTSIVHEQDIIRSKVEMYQSYDITPYTGGTLFELACYQNKLDEFYQEAHDLGFTAIEVSDGSSHIPHDEKLEYIREAKKEGFEVLSEVGKKNPDLDKEITVAERVEFMKEEYKAGSSLVIVEAREGGKNIGIYDSKGNAKESEIDYILDNFDSNKILWEAPNKDQQVFFILKLGNDVNLGNISSDEITSLETLRRGLRGDTFGKI</sequence>
<organism evidence="3 4">
    <name type="scientific">Methanobrevibacter woesei</name>
    <dbReference type="NCBI Taxonomy" id="190976"/>
    <lineage>
        <taxon>Archaea</taxon>
        <taxon>Methanobacteriati</taxon>
        <taxon>Methanobacteriota</taxon>
        <taxon>Methanomada group</taxon>
        <taxon>Methanobacteria</taxon>
        <taxon>Methanobacteriales</taxon>
        <taxon>Methanobacteriaceae</taxon>
        <taxon>Methanobrevibacter</taxon>
    </lineage>
</organism>
<dbReference type="SUPFAM" id="SSF102110">
    <property type="entry name" value="(2r)-phospho-3-sulfolactate synthase ComA"/>
    <property type="match status" value="1"/>
</dbReference>
<dbReference type="Gene3D" id="3.20.20.70">
    <property type="entry name" value="Aldolase class I"/>
    <property type="match status" value="1"/>
</dbReference>
<dbReference type="AlphaFoldDB" id="A0A2U1S848"/>
<evidence type="ECO:0000256" key="1">
    <source>
        <dbReference type="ARBA" id="ARBA00010424"/>
    </source>
</evidence>
<name>A0A2U1S848_9EURY</name>
<dbReference type="EMBL" id="MZGU01000004">
    <property type="protein sequence ID" value="PWB86293.1"/>
    <property type="molecule type" value="Genomic_DNA"/>
</dbReference>
<accession>A0A2U1S848</accession>
<dbReference type="NCBIfam" id="TIGR03849">
    <property type="entry name" value="arch_ComA"/>
    <property type="match status" value="1"/>
</dbReference>